<organism evidence="2 3">
    <name type="scientific">Colletotrichum asianum</name>
    <dbReference type="NCBI Taxonomy" id="702518"/>
    <lineage>
        <taxon>Eukaryota</taxon>
        <taxon>Fungi</taxon>
        <taxon>Dikarya</taxon>
        <taxon>Ascomycota</taxon>
        <taxon>Pezizomycotina</taxon>
        <taxon>Sordariomycetes</taxon>
        <taxon>Hypocreomycetidae</taxon>
        <taxon>Glomerellales</taxon>
        <taxon>Glomerellaceae</taxon>
        <taxon>Colletotrichum</taxon>
        <taxon>Colletotrichum gloeosporioides species complex</taxon>
    </lineage>
</organism>
<dbReference type="AlphaFoldDB" id="A0A8H3WSF3"/>
<comment type="caution">
    <text evidence="2">The sequence shown here is derived from an EMBL/GenBank/DDBJ whole genome shotgun (WGS) entry which is preliminary data.</text>
</comment>
<dbReference type="OrthoDB" id="4850512at2759"/>
<dbReference type="Proteomes" id="UP000434172">
    <property type="component" value="Unassembled WGS sequence"/>
</dbReference>
<feature type="transmembrane region" description="Helical" evidence="1">
    <location>
        <begin position="220"/>
        <end position="243"/>
    </location>
</feature>
<evidence type="ECO:0000313" key="2">
    <source>
        <dbReference type="EMBL" id="KAF0329837.1"/>
    </source>
</evidence>
<keyword evidence="1" id="KW-1133">Transmembrane helix</keyword>
<keyword evidence="1" id="KW-0472">Membrane</keyword>
<gene>
    <name evidence="2" type="ORF">GQ607_003010</name>
</gene>
<dbReference type="PANTHER" id="PTHR35395">
    <property type="entry name" value="DUF6536 DOMAIN-CONTAINING PROTEIN"/>
    <property type="match status" value="1"/>
</dbReference>
<accession>A0A8H3WSF3</accession>
<reference evidence="2 3" key="1">
    <citation type="submission" date="2019-12" db="EMBL/GenBank/DDBJ databases">
        <title>A genome sequence resource for the geographically widespread anthracnose pathogen Colletotrichum asianum.</title>
        <authorList>
            <person name="Meng Y."/>
        </authorList>
    </citation>
    <scope>NUCLEOTIDE SEQUENCE [LARGE SCALE GENOMIC DNA]</scope>
    <source>
        <strain evidence="2 3">ICMP 18580</strain>
    </source>
</reference>
<feature type="transmembrane region" description="Helical" evidence="1">
    <location>
        <begin position="275"/>
        <end position="292"/>
    </location>
</feature>
<proteinExistence type="predicted"/>
<sequence>MKAELTSLSYSPVIFSTLSSVDDQAALVTQHFLKEAASNDTELAKSVNAWSGPGTTNVWQLKEIQAPPEAESLTRLANPQYVQAYQNSLNESSWKNLLLITNCDFNNLVAHASSWKIEGVCRNTSNSGSCGSSFDAPIVYCLAEPFPGNCRTQISTTLLTIVILFNAVKPDNKTTNLGSVTKFVVQKQSWKKAYLSGYRNMSLTHERKPHRWARAMSGSRWFICMVLFSCLFYNNVFTCMVMAHEYVRFASVRKPLRVTRPYGGQRSTLWLQLPYRYIVPIIVIMAVMHWSLSRSIYLVQLEICDNNGELIPGRSVAGCGYSLPPNILSLCLGGAMILLLLVLSARKSDPGVPIAGSCSLAISAAAHAGQDEVDAAARHLQYGVISEDGTGGRDRRRVDFSSRPVEKLVAGETYA</sequence>
<protein>
    <submittedName>
        <fullName evidence="2">Uncharacterized protein</fullName>
    </submittedName>
</protein>
<dbReference type="EMBL" id="WOWK01000010">
    <property type="protein sequence ID" value="KAF0329837.1"/>
    <property type="molecule type" value="Genomic_DNA"/>
</dbReference>
<dbReference type="PANTHER" id="PTHR35395:SF1">
    <property type="entry name" value="DUF6536 DOMAIN-CONTAINING PROTEIN"/>
    <property type="match status" value="1"/>
</dbReference>
<keyword evidence="3" id="KW-1185">Reference proteome</keyword>
<name>A0A8H3WSF3_9PEZI</name>
<feature type="transmembrane region" description="Helical" evidence="1">
    <location>
        <begin position="327"/>
        <end position="345"/>
    </location>
</feature>
<evidence type="ECO:0000313" key="3">
    <source>
        <dbReference type="Proteomes" id="UP000434172"/>
    </source>
</evidence>
<evidence type="ECO:0000256" key="1">
    <source>
        <dbReference type="SAM" id="Phobius"/>
    </source>
</evidence>
<keyword evidence="1" id="KW-0812">Transmembrane</keyword>